<keyword evidence="3" id="KW-0813">Transport</keyword>
<dbReference type="InterPro" id="IPR002299">
    <property type="entry name" value="Porin_Neis"/>
</dbReference>
<evidence type="ECO:0000313" key="14">
    <source>
        <dbReference type="Proteomes" id="UP000637423"/>
    </source>
</evidence>
<dbReference type="RefSeq" id="WP_188566724.1">
    <property type="nucleotide sequence ID" value="NZ_BMED01000002.1"/>
</dbReference>
<dbReference type="CDD" id="cd00342">
    <property type="entry name" value="gram_neg_porins"/>
    <property type="match status" value="1"/>
</dbReference>
<dbReference type="InterPro" id="IPR033900">
    <property type="entry name" value="Gram_neg_porin_domain"/>
</dbReference>
<feature type="chain" id="PRO_5037732231" evidence="11">
    <location>
        <begin position="21"/>
        <end position="347"/>
    </location>
</feature>
<dbReference type="Proteomes" id="UP000637423">
    <property type="component" value="Unassembled WGS sequence"/>
</dbReference>
<name>A0A916XL29_9BURK</name>
<evidence type="ECO:0000256" key="2">
    <source>
        <dbReference type="ARBA" id="ARBA00011233"/>
    </source>
</evidence>
<protein>
    <submittedName>
        <fullName evidence="13">Porin</fullName>
    </submittedName>
</protein>
<comment type="subunit">
    <text evidence="2">Homotrimer.</text>
</comment>
<dbReference type="GO" id="GO:0046930">
    <property type="term" value="C:pore complex"/>
    <property type="evidence" value="ECO:0007669"/>
    <property type="project" value="UniProtKB-KW"/>
</dbReference>
<proteinExistence type="predicted"/>
<evidence type="ECO:0000256" key="3">
    <source>
        <dbReference type="ARBA" id="ARBA00022448"/>
    </source>
</evidence>
<keyword evidence="8" id="KW-0626">Porin</keyword>
<sequence>MKKSLLALSVLAACAGVAHAQSSVVIYGVVDMAIQNENRGGSGAGTGSVTALDSGIQSGSRIGFKGTEDLGGGLKAIFDLEMGVNADNGTSSQGGLAFGRQAWVGLAGDFGSVTMGRQYTPIFIATDTIDPWDAGFNSTGGGPQAGVGTSTAGTLGLFGTPFRTNNTVNYSTNNLGGFTGSAAYTFGEVAGDNTASRQIGLSGTYTGGPVIGTVAYHKANNAAGFATKLLFVGGIYDFQVAKLHAAWGKTTTDLNTLETKEWMIGTTVPFGAANFIASYTQVKNDLVANANKGKQYAIGGTYALSKRTNFYTNYARTTNDANSNAGGIAATNGATDRLVNFGIRHKF</sequence>
<dbReference type="GO" id="GO:0034220">
    <property type="term" value="P:monoatomic ion transmembrane transport"/>
    <property type="evidence" value="ECO:0007669"/>
    <property type="project" value="InterPro"/>
</dbReference>
<evidence type="ECO:0000256" key="5">
    <source>
        <dbReference type="ARBA" id="ARBA00022692"/>
    </source>
</evidence>
<evidence type="ECO:0000256" key="1">
    <source>
        <dbReference type="ARBA" id="ARBA00004571"/>
    </source>
</evidence>
<dbReference type="Gene3D" id="2.40.160.10">
    <property type="entry name" value="Porin"/>
    <property type="match status" value="1"/>
</dbReference>
<comment type="caution">
    <text evidence="13">The sequence shown here is derived from an EMBL/GenBank/DDBJ whole genome shotgun (WGS) entry which is preliminary data.</text>
</comment>
<feature type="domain" description="Porin" evidence="12">
    <location>
        <begin position="7"/>
        <end position="321"/>
    </location>
</feature>
<dbReference type="InterPro" id="IPR023614">
    <property type="entry name" value="Porin_dom_sf"/>
</dbReference>
<dbReference type="PRINTS" id="PR00184">
    <property type="entry name" value="NEISSPPORIN"/>
</dbReference>
<evidence type="ECO:0000256" key="7">
    <source>
        <dbReference type="ARBA" id="ARBA00023065"/>
    </source>
</evidence>
<evidence type="ECO:0000256" key="4">
    <source>
        <dbReference type="ARBA" id="ARBA00022452"/>
    </source>
</evidence>
<keyword evidence="9" id="KW-0472">Membrane</keyword>
<evidence type="ECO:0000313" key="13">
    <source>
        <dbReference type="EMBL" id="GGC79963.1"/>
    </source>
</evidence>
<dbReference type="InterPro" id="IPR001702">
    <property type="entry name" value="Porin_Gram-ve"/>
</dbReference>
<dbReference type="SUPFAM" id="SSF56935">
    <property type="entry name" value="Porins"/>
    <property type="match status" value="1"/>
</dbReference>
<evidence type="ECO:0000256" key="9">
    <source>
        <dbReference type="ARBA" id="ARBA00023136"/>
    </source>
</evidence>
<dbReference type="PANTHER" id="PTHR34501">
    <property type="entry name" value="PROTEIN YDDL-RELATED"/>
    <property type="match status" value="1"/>
</dbReference>
<feature type="signal peptide" evidence="11">
    <location>
        <begin position="1"/>
        <end position="20"/>
    </location>
</feature>
<keyword evidence="10" id="KW-0998">Cell outer membrane</keyword>
<keyword evidence="14" id="KW-1185">Reference proteome</keyword>
<keyword evidence="7" id="KW-0406">Ion transport</keyword>
<gene>
    <name evidence="13" type="ORF">GCM10011396_29070</name>
</gene>
<keyword evidence="6 11" id="KW-0732">Signal</keyword>
<dbReference type="GO" id="GO:0009279">
    <property type="term" value="C:cell outer membrane"/>
    <property type="evidence" value="ECO:0007669"/>
    <property type="project" value="UniProtKB-SubCell"/>
</dbReference>
<dbReference type="InterPro" id="IPR050298">
    <property type="entry name" value="Gram-neg_bact_OMP"/>
</dbReference>
<organism evidence="13 14">
    <name type="scientific">Undibacterium terreum</name>
    <dbReference type="NCBI Taxonomy" id="1224302"/>
    <lineage>
        <taxon>Bacteria</taxon>
        <taxon>Pseudomonadati</taxon>
        <taxon>Pseudomonadota</taxon>
        <taxon>Betaproteobacteria</taxon>
        <taxon>Burkholderiales</taxon>
        <taxon>Oxalobacteraceae</taxon>
        <taxon>Undibacterium</taxon>
    </lineage>
</organism>
<keyword evidence="5" id="KW-0812">Transmembrane</keyword>
<evidence type="ECO:0000256" key="10">
    <source>
        <dbReference type="ARBA" id="ARBA00023237"/>
    </source>
</evidence>
<evidence type="ECO:0000259" key="12">
    <source>
        <dbReference type="Pfam" id="PF13609"/>
    </source>
</evidence>
<dbReference type="EMBL" id="BMED01000002">
    <property type="protein sequence ID" value="GGC79963.1"/>
    <property type="molecule type" value="Genomic_DNA"/>
</dbReference>
<dbReference type="PANTHER" id="PTHR34501:SF9">
    <property type="entry name" value="MAJOR OUTER MEMBRANE PROTEIN P.IA"/>
    <property type="match status" value="1"/>
</dbReference>
<dbReference type="PRINTS" id="PR00182">
    <property type="entry name" value="ECOLNEIPORIN"/>
</dbReference>
<dbReference type="Pfam" id="PF13609">
    <property type="entry name" value="Porin_4"/>
    <property type="match status" value="1"/>
</dbReference>
<dbReference type="GO" id="GO:0015288">
    <property type="term" value="F:porin activity"/>
    <property type="evidence" value="ECO:0007669"/>
    <property type="project" value="UniProtKB-KW"/>
</dbReference>
<reference evidence="13" key="1">
    <citation type="journal article" date="2014" name="Int. J. Syst. Evol. Microbiol.">
        <title>Complete genome sequence of Corynebacterium casei LMG S-19264T (=DSM 44701T), isolated from a smear-ripened cheese.</title>
        <authorList>
            <consortium name="US DOE Joint Genome Institute (JGI-PGF)"/>
            <person name="Walter F."/>
            <person name="Albersmeier A."/>
            <person name="Kalinowski J."/>
            <person name="Ruckert C."/>
        </authorList>
    </citation>
    <scope>NUCLEOTIDE SEQUENCE</scope>
    <source>
        <strain evidence="13">CGMCC 1.10998</strain>
    </source>
</reference>
<evidence type="ECO:0000256" key="11">
    <source>
        <dbReference type="SAM" id="SignalP"/>
    </source>
</evidence>
<keyword evidence="4" id="KW-1134">Transmembrane beta strand</keyword>
<dbReference type="AlphaFoldDB" id="A0A916XL29"/>
<comment type="subcellular location">
    <subcellularLocation>
        <location evidence="1">Cell outer membrane</location>
        <topology evidence="1">Multi-pass membrane protein</topology>
    </subcellularLocation>
</comment>
<accession>A0A916XL29</accession>
<evidence type="ECO:0000256" key="6">
    <source>
        <dbReference type="ARBA" id="ARBA00022729"/>
    </source>
</evidence>
<reference evidence="13" key="2">
    <citation type="submission" date="2020-09" db="EMBL/GenBank/DDBJ databases">
        <authorList>
            <person name="Sun Q."/>
            <person name="Zhou Y."/>
        </authorList>
    </citation>
    <scope>NUCLEOTIDE SEQUENCE</scope>
    <source>
        <strain evidence="13">CGMCC 1.10998</strain>
    </source>
</reference>
<evidence type="ECO:0000256" key="8">
    <source>
        <dbReference type="ARBA" id="ARBA00023114"/>
    </source>
</evidence>